<proteinExistence type="predicted"/>
<reference evidence="1" key="1">
    <citation type="submission" date="2023-02" db="EMBL/GenBank/DDBJ databases">
        <title>Gut commensal Christensenella minuta modulates host metabolism via a new class of secondary bile acids.</title>
        <authorList>
            <person name="Liu C."/>
        </authorList>
    </citation>
    <scope>NUCLEOTIDE SEQUENCE</scope>
    <source>
        <strain evidence="1">CA70</strain>
    </source>
</reference>
<sequence length="44" mass="5217">MEEACTRSIIGLSEREVKLTEKAEEVIRYLESRIKTVEKEYRSL</sequence>
<evidence type="ECO:0000313" key="1">
    <source>
        <dbReference type="EMBL" id="XCC61758.1"/>
    </source>
</evidence>
<organism evidence="1">
    <name type="scientific">Christensenella massiliensis</name>
    <dbReference type="NCBI Taxonomy" id="1805714"/>
    <lineage>
        <taxon>Bacteria</taxon>
        <taxon>Bacillati</taxon>
        <taxon>Bacillota</taxon>
        <taxon>Clostridia</taxon>
        <taxon>Christensenellales</taxon>
        <taxon>Christensenellaceae</taxon>
        <taxon>Christensenella</taxon>
    </lineage>
</organism>
<dbReference type="RefSeq" id="WP_353423157.1">
    <property type="nucleotide sequence ID" value="NZ_CP117826.1"/>
</dbReference>
<protein>
    <submittedName>
        <fullName evidence="1">Uncharacterized protein</fullName>
    </submittedName>
</protein>
<dbReference type="AlphaFoldDB" id="A0AAU8A7J4"/>
<gene>
    <name evidence="1" type="ORF">PUP29_09495</name>
</gene>
<accession>A0AAU8A7J4</accession>
<dbReference type="EMBL" id="CP117826">
    <property type="protein sequence ID" value="XCC61758.1"/>
    <property type="molecule type" value="Genomic_DNA"/>
</dbReference>
<name>A0AAU8A7J4_9FIRM</name>